<dbReference type="PANTHER" id="PTHR43003">
    <property type="entry name" value="DNA-3-METHYLADENINE GLYCOSYLASE"/>
    <property type="match status" value="1"/>
</dbReference>
<evidence type="ECO:0000256" key="2">
    <source>
        <dbReference type="ARBA" id="ARBA00010817"/>
    </source>
</evidence>
<dbReference type="InterPro" id="IPR023170">
    <property type="entry name" value="HhH_base_excis_C"/>
</dbReference>
<dbReference type="GO" id="GO:0005737">
    <property type="term" value="C:cytoplasm"/>
    <property type="evidence" value="ECO:0007669"/>
    <property type="project" value="TreeGrafter"/>
</dbReference>
<dbReference type="GO" id="GO:0008534">
    <property type="term" value="F:oxidized purine nucleobase lesion DNA N-glycosylase activity"/>
    <property type="evidence" value="ECO:0007669"/>
    <property type="project" value="InterPro"/>
</dbReference>
<dbReference type="OrthoDB" id="9785929at2"/>
<dbReference type="InterPro" id="IPR037046">
    <property type="entry name" value="AlkA_N_sf"/>
</dbReference>
<comment type="similarity">
    <text evidence="2">Belongs to the alkylbase DNA glycosidase AlkA family.</text>
</comment>
<keyword evidence="5" id="KW-0378">Hydrolase</keyword>
<dbReference type="InterPro" id="IPR003265">
    <property type="entry name" value="HhH-GPD_domain"/>
</dbReference>
<gene>
    <name evidence="8" type="ORF">E5161_00460</name>
</gene>
<dbReference type="EMBL" id="SUPK01000001">
    <property type="protein sequence ID" value="TJY43914.1"/>
    <property type="molecule type" value="Genomic_DNA"/>
</dbReference>
<evidence type="ECO:0000256" key="4">
    <source>
        <dbReference type="ARBA" id="ARBA00022763"/>
    </source>
</evidence>
<dbReference type="Gene3D" id="3.30.310.20">
    <property type="entry name" value="DNA-3-methyladenine glycosylase AlkA, N-terminal domain"/>
    <property type="match status" value="1"/>
</dbReference>
<dbReference type="SUPFAM" id="SSF48150">
    <property type="entry name" value="DNA-glycosylase"/>
    <property type="match status" value="1"/>
</dbReference>
<organism evidence="8 9">
    <name type="scientific">Cohnella pontilimi</name>
    <dbReference type="NCBI Taxonomy" id="2564100"/>
    <lineage>
        <taxon>Bacteria</taxon>
        <taxon>Bacillati</taxon>
        <taxon>Bacillota</taxon>
        <taxon>Bacilli</taxon>
        <taxon>Bacillales</taxon>
        <taxon>Paenibacillaceae</taxon>
        <taxon>Cohnella</taxon>
    </lineage>
</organism>
<dbReference type="CDD" id="cd00056">
    <property type="entry name" value="ENDO3c"/>
    <property type="match status" value="1"/>
</dbReference>
<reference evidence="8 9" key="1">
    <citation type="submission" date="2019-04" db="EMBL/GenBank/DDBJ databases">
        <title>Cohnella sp. nov., isolated from soil.</title>
        <authorList>
            <person name="Kim W."/>
        </authorList>
    </citation>
    <scope>NUCLEOTIDE SEQUENCE [LARGE SCALE GENOMIC DNA]</scope>
    <source>
        <strain evidence="8 9">CAU 1483</strain>
    </source>
</reference>
<evidence type="ECO:0000313" key="9">
    <source>
        <dbReference type="Proteomes" id="UP000309673"/>
    </source>
</evidence>
<dbReference type="Pfam" id="PF00730">
    <property type="entry name" value="HhH-GPD"/>
    <property type="match status" value="1"/>
</dbReference>
<evidence type="ECO:0000256" key="1">
    <source>
        <dbReference type="ARBA" id="ARBA00000086"/>
    </source>
</evidence>
<dbReference type="PANTHER" id="PTHR43003:SF12">
    <property type="entry name" value="DNA-3-METHYLADENINE GLYCOSYLASE"/>
    <property type="match status" value="1"/>
</dbReference>
<proteinExistence type="inferred from homology"/>
<sequence>MNADFQDTMLLTPPKEFRFEQNLAYLSRSPNECLFRVEESVITLAIPAAGQRPIVAIDSPEPDGPLRIRIAGVESGSLPSVREAVAAYIAEWFDWGTDLSPFYAMAAKDPLLSGPAQQFYGLRLVGVPDLFEAVCWAILGQQINLTFAYTLKRRLVETFGSSAEHGGTVYWTFPTAQTVASLNPEQLTALQMTRKKAEYLIGVARLIAEGRLTRDELLASGDVHSAERRLTAIHGIGPWTAHYVAMRCLRFRSAFPIQDVGLHLAMKAALKMDRKPTLSEIRAYADAWAGWESYAVFFLWRTLY</sequence>
<dbReference type="GO" id="GO:0008725">
    <property type="term" value="F:DNA-3-methyladenine glycosylase activity"/>
    <property type="evidence" value="ECO:0007669"/>
    <property type="project" value="TreeGrafter"/>
</dbReference>
<protein>
    <recommendedName>
        <fullName evidence="3">DNA-3-methyladenine glycosylase II</fullName>
        <ecNumber evidence="3">3.2.2.21</ecNumber>
    </recommendedName>
</protein>
<dbReference type="InterPro" id="IPR012904">
    <property type="entry name" value="OGG_N"/>
</dbReference>
<dbReference type="SMART" id="SM00478">
    <property type="entry name" value="ENDO3c"/>
    <property type="match status" value="1"/>
</dbReference>
<dbReference type="GO" id="GO:0032131">
    <property type="term" value="F:alkylated DNA binding"/>
    <property type="evidence" value="ECO:0007669"/>
    <property type="project" value="TreeGrafter"/>
</dbReference>
<dbReference type="GO" id="GO:0006285">
    <property type="term" value="P:base-excision repair, AP site formation"/>
    <property type="evidence" value="ECO:0007669"/>
    <property type="project" value="TreeGrafter"/>
</dbReference>
<dbReference type="GO" id="GO:0043916">
    <property type="term" value="F:DNA-7-methylguanine glycosylase activity"/>
    <property type="evidence" value="ECO:0007669"/>
    <property type="project" value="TreeGrafter"/>
</dbReference>
<dbReference type="RefSeq" id="WP_136775635.1">
    <property type="nucleotide sequence ID" value="NZ_SUPK01000001.1"/>
</dbReference>
<keyword evidence="6" id="KW-0234">DNA repair</keyword>
<comment type="caution">
    <text evidence="8">The sequence shown here is derived from an EMBL/GenBank/DDBJ whole genome shotgun (WGS) entry which is preliminary data.</text>
</comment>
<dbReference type="EC" id="3.2.2.21" evidence="3"/>
<keyword evidence="4" id="KW-0227">DNA damage</keyword>
<evidence type="ECO:0000259" key="7">
    <source>
        <dbReference type="SMART" id="SM00478"/>
    </source>
</evidence>
<dbReference type="InterPro" id="IPR051912">
    <property type="entry name" value="Alkylbase_DNA_Glycosylase/TA"/>
</dbReference>
<evidence type="ECO:0000313" key="8">
    <source>
        <dbReference type="EMBL" id="TJY43914.1"/>
    </source>
</evidence>
<name>A0A4U0FHK7_9BACL</name>
<dbReference type="GO" id="GO:0006289">
    <property type="term" value="P:nucleotide-excision repair"/>
    <property type="evidence" value="ECO:0007669"/>
    <property type="project" value="InterPro"/>
</dbReference>
<evidence type="ECO:0000256" key="3">
    <source>
        <dbReference type="ARBA" id="ARBA00012000"/>
    </source>
</evidence>
<dbReference type="Gene3D" id="1.10.340.30">
    <property type="entry name" value="Hypothetical protein, domain 2"/>
    <property type="match status" value="1"/>
</dbReference>
<comment type="catalytic activity">
    <reaction evidence="1">
        <text>Hydrolysis of alkylated DNA, releasing 3-methyladenine, 3-methylguanine, 7-methylguanine and 7-methyladenine.</text>
        <dbReference type="EC" id="3.2.2.21"/>
    </reaction>
</comment>
<dbReference type="InterPro" id="IPR011257">
    <property type="entry name" value="DNA_glycosylase"/>
</dbReference>
<keyword evidence="9" id="KW-1185">Reference proteome</keyword>
<dbReference type="Gene3D" id="1.10.1670.10">
    <property type="entry name" value="Helix-hairpin-Helix base-excision DNA repair enzymes (C-terminal)"/>
    <property type="match status" value="1"/>
</dbReference>
<dbReference type="GO" id="GO:0006307">
    <property type="term" value="P:DNA alkylation repair"/>
    <property type="evidence" value="ECO:0007669"/>
    <property type="project" value="TreeGrafter"/>
</dbReference>
<feature type="domain" description="HhH-GPD" evidence="7">
    <location>
        <begin position="139"/>
        <end position="304"/>
    </location>
</feature>
<dbReference type="GO" id="GO:0032993">
    <property type="term" value="C:protein-DNA complex"/>
    <property type="evidence" value="ECO:0007669"/>
    <property type="project" value="TreeGrafter"/>
</dbReference>
<dbReference type="Pfam" id="PF07934">
    <property type="entry name" value="OGG_N"/>
    <property type="match status" value="1"/>
</dbReference>
<evidence type="ECO:0000256" key="5">
    <source>
        <dbReference type="ARBA" id="ARBA00022801"/>
    </source>
</evidence>
<dbReference type="FunFam" id="1.10.340.30:FF:000004">
    <property type="entry name" value="DNA-3-methyladenine glycosylase II"/>
    <property type="match status" value="1"/>
</dbReference>
<dbReference type="AlphaFoldDB" id="A0A4U0FHK7"/>
<accession>A0A4U0FHK7</accession>
<evidence type="ECO:0000256" key="6">
    <source>
        <dbReference type="ARBA" id="ARBA00023204"/>
    </source>
</evidence>
<dbReference type="Proteomes" id="UP000309673">
    <property type="component" value="Unassembled WGS sequence"/>
</dbReference>